<dbReference type="InterPro" id="IPR036852">
    <property type="entry name" value="Peptidase_S8/S53_dom_sf"/>
</dbReference>
<sequence length="716" mass="80716">MPDRPLILFPTPERADRESKTSVVIRTNFPSVNRQFSRLQPTFNVLRTAFEQKAVAIQQSPVGINPDFALVFEIIGTADSFYTAVQHVEGLEWIFDKESEPFTADEDFYYIDEQGQASDEALNGKLYCVMSNQQAMMQMISLWNRYQNGDDNVFQRGFAGLRDVFTHIKNIRKWGAQDRISETHAVEYWRENLDLDGDSPVPFEIELFFRAKEEARRIASNTINQKINALGGRVLHECILSEIAYHAMLVELPRVAIENLVNQYEDIELSQVDDIMFFRPTCQSVFVSKTDSEPCTVQVPAPEMRNVAPVIAVFDGMPIQNHPLLRNRIIVDDPDEYAIKYESKYRIHGTSMTSLVIYGDLNRNDSPITSPVYVRPILRPKLIGPDSVQECVPDDELFVDILHRAVKRMMEGENGESATAPNTKVINLSIGDPVRQLSTIMSPTARLIDYLAYKYKILFIISAGNHDEILKYVGQSFSDFKALSILDRNNIFGKAIKENQRNLKVLAPAESLNGLTIGALYDDFTNGTESGRFIWAVEKGMPSPISAYGKGYRLTVKPDLFYYGGRKFVREKFDRTLEWVLSRHEPGCKVAAPYDGSSGQAYSFGTSDAAAQITHEAAKCYDVLEQVFLSETGGPVPNDYKAILLKAMLTHGASWETIADKVTAATGDSVKKLCKWLGNGIPNIEKVIECTKERITLIGLGKLKKKKAIFLDFHCR</sequence>
<dbReference type="GO" id="GO:0006508">
    <property type="term" value="P:proteolysis"/>
    <property type="evidence" value="ECO:0007669"/>
    <property type="project" value="InterPro"/>
</dbReference>
<dbReference type="CDD" id="cd04847">
    <property type="entry name" value="Peptidases_S8_Subtilisin_like_2"/>
    <property type="match status" value="1"/>
</dbReference>
<dbReference type="RefSeq" id="WP_154266123.1">
    <property type="nucleotide sequence ID" value="NZ_WKQM01000064.1"/>
</dbReference>
<evidence type="ECO:0000259" key="1">
    <source>
        <dbReference type="Pfam" id="PF00082"/>
    </source>
</evidence>
<dbReference type="SUPFAM" id="SSF52743">
    <property type="entry name" value="Subtilisin-like"/>
    <property type="match status" value="1"/>
</dbReference>
<evidence type="ECO:0000313" key="3">
    <source>
        <dbReference type="Proteomes" id="UP000462091"/>
    </source>
</evidence>
<accession>A0A844DQE6</accession>
<dbReference type="InterPro" id="IPR000209">
    <property type="entry name" value="Peptidase_S8/S53_dom"/>
</dbReference>
<dbReference type="Gene3D" id="3.40.50.200">
    <property type="entry name" value="Peptidase S8/S53 domain"/>
    <property type="match status" value="1"/>
</dbReference>
<dbReference type="Pfam" id="PF00082">
    <property type="entry name" value="Peptidase_S8"/>
    <property type="match status" value="1"/>
</dbReference>
<dbReference type="InterPro" id="IPR034074">
    <property type="entry name" value="Y4bN_pept_dom"/>
</dbReference>
<dbReference type="EMBL" id="WKQM01000064">
    <property type="protein sequence ID" value="MSC53143.1"/>
    <property type="molecule type" value="Genomic_DNA"/>
</dbReference>
<evidence type="ECO:0000313" key="2">
    <source>
        <dbReference type="EMBL" id="MSC53143.1"/>
    </source>
</evidence>
<feature type="domain" description="Peptidase S8/S53" evidence="1">
    <location>
        <begin position="309"/>
        <end position="628"/>
    </location>
</feature>
<dbReference type="Proteomes" id="UP000462091">
    <property type="component" value="Unassembled WGS sequence"/>
</dbReference>
<protein>
    <submittedName>
        <fullName evidence="2">S8 family serine peptidase</fullName>
    </submittedName>
</protein>
<reference evidence="2 3" key="1">
    <citation type="journal article" date="2019" name="Nat. Med.">
        <title>A library of human gut bacterial isolates paired with longitudinal multiomics data enables mechanistic microbiome research.</title>
        <authorList>
            <person name="Poyet M."/>
            <person name="Groussin M."/>
            <person name="Gibbons S.M."/>
            <person name="Avila-Pacheco J."/>
            <person name="Jiang X."/>
            <person name="Kearney S.M."/>
            <person name="Perrotta A.R."/>
            <person name="Berdy B."/>
            <person name="Zhao S."/>
            <person name="Lieberman T.D."/>
            <person name="Swanson P.K."/>
            <person name="Smith M."/>
            <person name="Roesemann S."/>
            <person name="Alexander J.E."/>
            <person name="Rich S.A."/>
            <person name="Livny J."/>
            <person name="Vlamakis H."/>
            <person name="Clish C."/>
            <person name="Bullock K."/>
            <person name="Deik A."/>
            <person name="Scott J."/>
            <person name="Pierce K.A."/>
            <person name="Xavier R.J."/>
            <person name="Alm E.J."/>
        </authorList>
    </citation>
    <scope>NUCLEOTIDE SEQUENCE [LARGE SCALE GENOMIC DNA]</scope>
    <source>
        <strain evidence="2 3">BIOML-B1</strain>
    </source>
</reference>
<name>A0A844DQE6_9FIRM</name>
<dbReference type="AlphaFoldDB" id="A0A844DQE6"/>
<proteinExistence type="predicted"/>
<organism evidence="2 3">
    <name type="scientific">Faecalibacterium prausnitzii</name>
    <dbReference type="NCBI Taxonomy" id="853"/>
    <lineage>
        <taxon>Bacteria</taxon>
        <taxon>Bacillati</taxon>
        <taxon>Bacillota</taxon>
        <taxon>Clostridia</taxon>
        <taxon>Eubacteriales</taxon>
        <taxon>Oscillospiraceae</taxon>
        <taxon>Faecalibacterium</taxon>
    </lineage>
</organism>
<gene>
    <name evidence="2" type="ORF">GKE10_14890</name>
</gene>
<dbReference type="GO" id="GO:0004252">
    <property type="term" value="F:serine-type endopeptidase activity"/>
    <property type="evidence" value="ECO:0007669"/>
    <property type="project" value="InterPro"/>
</dbReference>
<comment type="caution">
    <text evidence="2">The sequence shown here is derived from an EMBL/GenBank/DDBJ whole genome shotgun (WGS) entry which is preliminary data.</text>
</comment>